<accession>A0ABX0H7S3</accession>
<dbReference type="SUPFAM" id="SSF63737">
    <property type="entry name" value="Leukotriene A4 hydrolase N-terminal domain"/>
    <property type="match status" value="1"/>
</dbReference>
<dbReference type="InterPro" id="IPR016024">
    <property type="entry name" value="ARM-type_fold"/>
</dbReference>
<dbReference type="EMBL" id="JAANYN010000005">
    <property type="protein sequence ID" value="NHE57699.1"/>
    <property type="molecule type" value="Genomic_DNA"/>
</dbReference>
<keyword evidence="8" id="KW-0479">Metal-binding</keyword>
<feature type="signal peptide" evidence="12">
    <location>
        <begin position="1"/>
        <end position="26"/>
    </location>
</feature>
<dbReference type="PANTHER" id="PTHR11533">
    <property type="entry name" value="PROTEASE M1 ZINC METALLOPROTEASE"/>
    <property type="match status" value="1"/>
</dbReference>
<evidence type="ECO:0000256" key="8">
    <source>
        <dbReference type="ARBA" id="ARBA00022723"/>
    </source>
</evidence>
<feature type="domain" description="Peptidase M1 membrane alanine aminopeptidase" evidence="13">
    <location>
        <begin position="303"/>
        <end position="510"/>
    </location>
</feature>
<evidence type="ECO:0000256" key="5">
    <source>
        <dbReference type="ARBA" id="ARBA00015611"/>
    </source>
</evidence>
<keyword evidence="12" id="KW-0732">Signal</keyword>
<dbReference type="InterPro" id="IPR045357">
    <property type="entry name" value="Aminopeptidase_N-like_N"/>
</dbReference>
<evidence type="ECO:0000256" key="9">
    <source>
        <dbReference type="ARBA" id="ARBA00022801"/>
    </source>
</evidence>
<evidence type="ECO:0000256" key="12">
    <source>
        <dbReference type="SAM" id="SignalP"/>
    </source>
</evidence>
<dbReference type="PANTHER" id="PTHR11533:SF174">
    <property type="entry name" value="PUROMYCIN-SENSITIVE AMINOPEPTIDASE-RELATED"/>
    <property type="match status" value="1"/>
</dbReference>
<sequence>MRYKGNQAFIGLLLIFMVSMSCKPTAKVAVESKAETSSPADKANLEKENERMLRIRQKESKIKNYKGSNTRNFDLLHTKLFLSFDYDLKTVNGEAELSLKPYFYEKEILVLDAKEFDIHEVYLMGQGNRQDLSYSYNNKQIEIDLPHKTGAEDTLALHIAYTAFPERGNDIGTAAISDTKGLYFINPDSSESGKPVQIWTQGETEYTSKWYPTIDSPNERQTHDFYLRVPDKYISISNGLLVESKSHKDGTRTDHWKMNQAHAPYLSAIVVGEFASIEGESDSGIPLRYFVEPKYEAGARKVFEHTPEMVTFFSDLLQVPFPWQKYDQVVVRDFVSGAMENTTLSIFMEALNLNEREALDSEWDYIIAHELFHQWFGNYVTTESWANLTLNEAFADYSEYLWFEYKEGRDQADMHHFNAMEEYLDEAEEKQEDLIRYYYSHSDEMFDSHTYAKGGRVLHMLRNFLGDRAFFQGLKRYLLDNASQAVEIHHLRLAMEKVSGMDLNWFFNQWFLSSGHPELSIDWDYSDPDNIILKIKQLQDLADTPLFKIPFSVHIYKQGQAIEKKFVLDQAYQEFVLNNGPGTELALFDEYHTILAEKKTLRGPEFLEKQFHYAHSGLARVEALDSLTSTVKLPEGVEEMIGEALDDPFWVVRELALQRLAGITTGQSELYQIESKVLQMAEFDSSNTVKAAAIEVLAGINPGKYEQLIYRLINDPSYQVSGSALMIFMDMEGNLPKKKAVFERLESEENIRILAPLADYLTQSGQSEHMDWMHEKLAVLEGESLYYFIGYYGDYFASVESVPVEKAISNLGKLGGEHALPYVRLAAFQSLFGFIDDEGVLDLAKALLLSEKDEMVRQYQKYYLEPYLEEE</sequence>
<protein>
    <recommendedName>
        <fullName evidence="5">Aminopeptidase N</fullName>
        <ecNumber evidence="4">3.4.11.2</ecNumber>
    </recommendedName>
</protein>
<evidence type="ECO:0000259" key="13">
    <source>
        <dbReference type="Pfam" id="PF01433"/>
    </source>
</evidence>
<dbReference type="Pfam" id="PF01433">
    <property type="entry name" value="Peptidase_M1"/>
    <property type="match status" value="1"/>
</dbReference>
<evidence type="ECO:0000259" key="14">
    <source>
        <dbReference type="Pfam" id="PF17900"/>
    </source>
</evidence>
<evidence type="ECO:0000256" key="4">
    <source>
        <dbReference type="ARBA" id="ARBA00012564"/>
    </source>
</evidence>
<dbReference type="InterPro" id="IPR042097">
    <property type="entry name" value="Aminopeptidase_N-like_N_sf"/>
</dbReference>
<evidence type="ECO:0000313" key="16">
    <source>
        <dbReference type="Proteomes" id="UP000649799"/>
    </source>
</evidence>
<comment type="catalytic activity">
    <reaction evidence="1">
        <text>Release of an N-terminal amino acid, Xaa-|-Yaa- from a peptide, amide or arylamide. Xaa is preferably Ala, but may be most amino acids including Pro (slow action). When a terminal hydrophobic residue is followed by a prolyl residue, the two may be released as an intact Xaa-Pro dipeptide.</text>
        <dbReference type="EC" id="3.4.11.2"/>
    </reaction>
</comment>
<feature type="chain" id="PRO_5045421268" description="Aminopeptidase N" evidence="12">
    <location>
        <begin position="27"/>
        <end position="871"/>
    </location>
</feature>
<evidence type="ECO:0000256" key="11">
    <source>
        <dbReference type="ARBA" id="ARBA00023049"/>
    </source>
</evidence>
<dbReference type="InterPro" id="IPR050344">
    <property type="entry name" value="Peptidase_M1_aminopeptidases"/>
</dbReference>
<comment type="caution">
    <text evidence="15">The sequence shown here is derived from an EMBL/GenBank/DDBJ whole genome shotgun (WGS) entry which is preliminary data.</text>
</comment>
<evidence type="ECO:0000313" key="15">
    <source>
        <dbReference type="EMBL" id="NHE57699.1"/>
    </source>
</evidence>
<dbReference type="InterPro" id="IPR014782">
    <property type="entry name" value="Peptidase_M1_dom"/>
</dbReference>
<dbReference type="PRINTS" id="PR00756">
    <property type="entry name" value="ALADIPTASE"/>
</dbReference>
<keyword evidence="9" id="KW-0378">Hydrolase</keyword>
<organism evidence="15 16">
    <name type="scientific">Cyclobacterium plantarum</name>
    <dbReference type="NCBI Taxonomy" id="2716263"/>
    <lineage>
        <taxon>Bacteria</taxon>
        <taxon>Pseudomonadati</taxon>
        <taxon>Bacteroidota</taxon>
        <taxon>Cytophagia</taxon>
        <taxon>Cytophagales</taxon>
        <taxon>Cyclobacteriaceae</taxon>
        <taxon>Cyclobacterium</taxon>
    </lineage>
</organism>
<evidence type="ECO:0000256" key="10">
    <source>
        <dbReference type="ARBA" id="ARBA00022833"/>
    </source>
</evidence>
<dbReference type="SUPFAM" id="SSF55486">
    <property type="entry name" value="Metalloproteases ('zincins'), catalytic domain"/>
    <property type="match status" value="1"/>
</dbReference>
<dbReference type="SUPFAM" id="SSF48371">
    <property type="entry name" value="ARM repeat"/>
    <property type="match status" value="1"/>
</dbReference>
<dbReference type="Pfam" id="PF17900">
    <property type="entry name" value="Peptidase_M1_N"/>
    <property type="match status" value="1"/>
</dbReference>
<keyword evidence="10" id="KW-0862">Zinc</keyword>
<comment type="similarity">
    <text evidence="3">Belongs to the peptidase M1 family.</text>
</comment>
<feature type="domain" description="Aminopeptidase N-like N-terminal" evidence="14">
    <location>
        <begin position="77"/>
        <end position="266"/>
    </location>
</feature>
<evidence type="ECO:0000256" key="1">
    <source>
        <dbReference type="ARBA" id="ARBA00000098"/>
    </source>
</evidence>
<dbReference type="EC" id="3.4.11.2" evidence="4"/>
<keyword evidence="6" id="KW-0031">Aminopeptidase</keyword>
<dbReference type="CDD" id="cd09603">
    <property type="entry name" value="M1_APN_like"/>
    <property type="match status" value="1"/>
</dbReference>
<reference evidence="15 16" key="1">
    <citation type="submission" date="2020-03" db="EMBL/GenBank/DDBJ databases">
        <title>Cyclobacterium plantarum sp. nov., a marine bacterium isolated from a coastal-marine wetland.</title>
        <authorList>
            <person name="Sanchez-Porro C."/>
            <person name="Ventosa A."/>
            <person name="Amoozegar M."/>
        </authorList>
    </citation>
    <scope>NUCLEOTIDE SEQUENCE [LARGE SCALE GENOMIC DNA]</scope>
    <source>
        <strain evidence="15 16">GBPx2</strain>
    </source>
</reference>
<dbReference type="InterPro" id="IPR001930">
    <property type="entry name" value="Peptidase_M1"/>
</dbReference>
<proteinExistence type="inferred from homology"/>
<keyword evidence="11" id="KW-0482">Metalloprotease</keyword>
<comment type="cofactor">
    <cofactor evidence="2">
        <name>Zn(2+)</name>
        <dbReference type="ChEBI" id="CHEBI:29105"/>
    </cofactor>
</comment>
<keyword evidence="16" id="KW-1185">Reference proteome</keyword>
<dbReference type="InterPro" id="IPR011989">
    <property type="entry name" value="ARM-like"/>
</dbReference>
<dbReference type="Gene3D" id="2.60.40.1730">
    <property type="entry name" value="tricorn interacting facor f3 domain"/>
    <property type="match status" value="1"/>
</dbReference>
<dbReference type="Proteomes" id="UP000649799">
    <property type="component" value="Unassembled WGS sequence"/>
</dbReference>
<evidence type="ECO:0000256" key="3">
    <source>
        <dbReference type="ARBA" id="ARBA00010136"/>
    </source>
</evidence>
<dbReference type="PROSITE" id="PS51257">
    <property type="entry name" value="PROKAR_LIPOPROTEIN"/>
    <property type="match status" value="1"/>
</dbReference>
<evidence type="ECO:0000256" key="7">
    <source>
        <dbReference type="ARBA" id="ARBA00022670"/>
    </source>
</evidence>
<evidence type="ECO:0000256" key="6">
    <source>
        <dbReference type="ARBA" id="ARBA00022438"/>
    </source>
</evidence>
<keyword evidence="7" id="KW-0645">Protease</keyword>
<name>A0ABX0H7S3_9BACT</name>
<dbReference type="Gene3D" id="1.10.390.10">
    <property type="entry name" value="Neutral Protease Domain 2"/>
    <property type="match status" value="1"/>
</dbReference>
<gene>
    <name evidence="15" type="ORF">G9Q97_12845</name>
</gene>
<dbReference type="Gene3D" id="1.25.10.10">
    <property type="entry name" value="Leucine-rich Repeat Variant"/>
    <property type="match status" value="1"/>
</dbReference>
<evidence type="ECO:0000256" key="2">
    <source>
        <dbReference type="ARBA" id="ARBA00001947"/>
    </source>
</evidence>
<dbReference type="InterPro" id="IPR027268">
    <property type="entry name" value="Peptidase_M4/M1_CTD_sf"/>
</dbReference>